<evidence type="ECO:0000256" key="1">
    <source>
        <dbReference type="SAM" id="MobiDB-lite"/>
    </source>
</evidence>
<feature type="region of interest" description="Disordered" evidence="1">
    <location>
        <begin position="35"/>
        <end position="60"/>
    </location>
</feature>
<protein>
    <submittedName>
        <fullName evidence="2">Uncharacterized protein</fullName>
    </submittedName>
</protein>
<dbReference type="Proteomes" id="UP001151760">
    <property type="component" value="Unassembled WGS sequence"/>
</dbReference>
<proteinExistence type="predicted"/>
<keyword evidence="3" id="KW-1185">Reference proteome</keyword>
<name>A0ABQ4YIR6_9ASTR</name>
<organism evidence="2 3">
    <name type="scientific">Tanacetum coccineum</name>
    <dbReference type="NCBI Taxonomy" id="301880"/>
    <lineage>
        <taxon>Eukaryota</taxon>
        <taxon>Viridiplantae</taxon>
        <taxon>Streptophyta</taxon>
        <taxon>Embryophyta</taxon>
        <taxon>Tracheophyta</taxon>
        <taxon>Spermatophyta</taxon>
        <taxon>Magnoliopsida</taxon>
        <taxon>eudicotyledons</taxon>
        <taxon>Gunneridae</taxon>
        <taxon>Pentapetalae</taxon>
        <taxon>asterids</taxon>
        <taxon>campanulids</taxon>
        <taxon>Asterales</taxon>
        <taxon>Asteraceae</taxon>
        <taxon>Asteroideae</taxon>
        <taxon>Anthemideae</taxon>
        <taxon>Anthemidinae</taxon>
        <taxon>Tanacetum</taxon>
    </lineage>
</organism>
<comment type="caution">
    <text evidence="2">The sequence shown here is derived from an EMBL/GenBank/DDBJ whole genome shotgun (WGS) entry which is preliminary data.</text>
</comment>
<feature type="compositionally biased region" description="Basic and acidic residues" evidence="1">
    <location>
        <begin position="41"/>
        <end position="60"/>
    </location>
</feature>
<reference evidence="2" key="2">
    <citation type="submission" date="2022-01" db="EMBL/GenBank/DDBJ databases">
        <authorList>
            <person name="Yamashiro T."/>
            <person name="Shiraishi A."/>
            <person name="Satake H."/>
            <person name="Nakayama K."/>
        </authorList>
    </citation>
    <scope>NUCLEOTIDE SEQUENCE</scope>
</reference>
<evidence type="ECO:0000313" key="3">
    <source>
        <dbReference type="Proteomes" id="UP001151760"/>
    </source>
</evidence>
<evidence type="ECO:0000313" key="2">
    <source>
        <dbReference type="EMBL" id="GJS77321.1"/>
    </source>
</evidence>
<reference evidence="2" key="1">
    <citation type="journal article" date="2022" name="Int. J. Mol. Sci.">
        <title>Draft Genome of Tanacetum Coccineum: Genomic Comparison of Closely Related Tanacetum-Family Plants.</title>
        <authorList>
            <person name="Yamashiro T."/>
            <person name="Shiraishi A."/>
            <person name="Nakayama K."/>
            <person name="Satake H."/>
        </authorList>
    </citation>
    <scope>NUCLEOTIDE SEQUENCE</scope>
</reference>
<gene>
    <name evidence="2" type="ORF">Tco_0727202</name>
</gene>
<sequence length="162" mass="18478">MFHDYQSNVKDRYWLLQSEDVQGRERLPAEMLCDLGPTNETRADDGSIGGSEKDEGHASSKEWNYGDDQLRLRWMIYLVVLADAAESVRDAIGFELTSCILKRMDKVNVIFRLWVGRYNQGQCVIDFGSSYHLSIRCAPFEALYGIKCSSPVLMGRELDEVV</sequence>
<accession>A0ABQ4YIR6</accession>
<dbReference type="EMBL" id="BQNB010010439">
    <property type="protein sequence ID" value="GJS77321.1"/>
    <property type="molecule type" value="Genomic_DNA"/>
</dbReference>